<feature type="region of interest" description="Disordered" evidence="5">
    <location>
        <begin position="48"/>
        <end position="71"/>
    </location>
</feature>
<dbReference type="Proteomes" id="UP000051952">
    <property type="component" value="Unassembled WGS sequence"/>
</dbReference>
<comment type="similarity">
    <text evidence="1">Belongs to the peptidase C48 family.</text>
</comment>
<dbReference type="Pfam" id="PF02902">
    <property type="entry name" value="Peptidase_C48"/>
    <property type="match status" value="1"/>
</dbReference>
<evidence type="ECO:0000256" key="5">
    <source>
        <dbReference type="SAM" id="MobiDB-lite"/>
    </source>
</evidence>
<protein>
    <submittedName>
        <fullName evidence="7">Peptidase, putative</fullName>
    </submittedName>
</protein>
<dbReference type="GO" id="GO:0008234">
    <property type="term" value="F:cysteine-type peptidase activity"/>
    <property type="evidence" value="ECO:0007669"/>
    <property type="project" value="UniProtKB-KW"/>
</dbReference>
<evidence type="ECO:0000256" key="4">
    <source>
        <dbReference type="ARBA" id="ARBA00022807"/>
    </source>
</evidence>
<keyword evidence="2" id="KW-0645">Protease</keyword>
<proteinExistence type="inferred from homology"/>
<evidence type="ECO:0000256" key="2">
    <source>
        <dbReference type="ARBA" id="ARBA00022670"/>
    </source>
</evidence>
<dbReference type="GO" id="GO:0019784">
    <property type="term" value="F:deNEDDylase activity"/>
    <property type="evidence" value="ECO:0007669"/>
    <property type="project" value="InterPro"/>
</dbReference>
<evidence type="ECO:0000256" key="3">
    <source>
        <dbReference type="ARBA" id="ARBA00022801"/>
    </source>
</evidence>
<name>A0A0S4IMV6_BODSA</name>
<dbReference type="VEuPathDB" id="TriTrypDB:BSAL_56045"/>
<evidence type="ECO:0000256" key="1">
    <source>
        <dbReference type="ARBA" id="ARBA00005234"/>
    </source>
</evidence>
<organism evidence="7 8">
    <name type="scientific">Bodo saltans</name>
    <name type="common">Flagellated protozoan</name>
    <dbReference type="NCBI Taxonomy" id="75058"/>
    <lineage>
        <taxon>Eukaryota</taxon>
        <taxon>Discoba</taxon>
        <taxon>Euglenozoa</taxon>
        <taxon>Kinetoplastea</taxon>
        <taxon>Metakinetoplastina</taxon>
        <taxon>Eubodonida</taxon>
        <taxon>Bodonidae</taxon>
        <taxon>Bodo</taxon>
    </lineage>
</organism>
<dbReference type="PROSITE" id="PS50600">
    <property type="entry name" value="ULP_PROTEASE"/>
    <property type="match status" value="1"/>
</dbReference>
<feature type="compositionally biased region" description="Basic and acidic residues" evidence="5">
    <location>
        <begin position="57"/>
        <end position="66"/>
    </location>
</feature>
<accession>A0A0S4IMV6</accession>
<evidence type="ECO:0000259" key="6">
    <source>
        <dbReference type="PROSITE" id="PS50600"/>
    </source>
</evidence>
<evidence type="ECO:0000313" key="7">
    <source>
        <dbReference type="EMBL" id="CUE75663.1"/>
    </source>
</evidence>
<dbReference type="PANTHER" id="PTHR46468">
    <property type="entry name" value="SENTRIN-SPECIFIC PROTEASE 8"/>
    <property type="match status" value="1"/>
</dbReference>
<evidence type="ECO:0000313" key="8">
    <source>
        <dbReference type="Proteomes" id="UP000051952"/>
    </source>
</evidence>
<keyword evidence="4" id="KW-0788">Thiol protease</keyword>
<dbReference type="GO" id="GO:0006508">
    <property type="term" value="P:proteolysis"/>
    <property type="evidence" value="ECO:0007669"/>
    <property type="project" value="UniProtKB-KW"/>
</dbReference>
<dbReference type="InterPro" id="IPR044613">
    <property type="entry name" value="Nep1/2-like"/>
</dbReference>
<gene>
    <name evidence="7" type="ORF">BSAL_56045</name>
</gene>
<dbReference type="PANTHER" id="PTHR46468:SF1">
    <property type="entry name" value="SENTRIN-SPECIFIC PROTEASE 8"/>
    <property type="match status" value="1"/>
</dbReference>
<keyword evidence="3" id="KW-0378">Hydrolase</keyword>
<feature type="domain" description="Ubiquitin-like protease family profile" evidence="6">
    <location>
        <begin position="13"/>
        <end position="231"/>
    </location>
</feature>
<sequence length="275" mass="29604">MTATSGKSYFDCVNIYPEDEVSIASDGALVRTAVISFVGEYWNQTLSRSQADASTTSEKEDEKKEKEEEDGPISILFVDPSVVQAMVTFGDASIGPMHEMRRASILVFPITTHVGEGGGGDNNGGHWSLVVVVANRRSPPPPSSSSPLQFFCIDSSGRYNERPSKGLVRLLLASSSELGWPSPLLPGKNVTTSSMNKGSSPPPPLQYVTSFPQQETAYDCGVMVCLALQRMGQVCRGGAAISSTRDGLRLRRDGVPRIATDGSSLPRRCSWSCHQ</sequence>
<reference evidence="8" key="1">
    <citation type="submission" date="2015-09" db="EMBL/GenBank/DDBJ databases">
        <authorList>
            <consortium name="Pathogen Informatics"/>
        </authorList>
    </citation>
    <scope>NUCLEOTIDE SEQUENCE [LARGE SCALE GENOMIC DNA]</scope>
    <source>
        <strain evidence="8">Lake Konstanz</strain>
    </source>
</reference>
<dbReference type="AlphaFoldDB" id="A0A0S4IMV6"/>
<dbReference type="InterPro" id="IPR038765">
    <property type="entry name" value="Papain-like_cys_pep_sf"/>
</dbReference>
<dbReference type="EMBL" id="CYKH01000179">
    <property type="protein sequence ID" value="CUE75663.1"/>
    <property type="molecule type" value="Genomic_DNA"/>
</dbReference>
<keyword evidence="8" id="KW-1185">Reference proteome</keyword>
<dbReference type="GO" id="GO:0000338">
    <property type="term" value="P:protein deneddylation"/>
    <property type="evidence" value="ECO:0007669"/>
    <property type="project" value="TreeGrafter"/>
</dbReference>
<dbReference type="InterPro" id="IPR003653">
    <property type="entry name" value="Peptidase_C48_C"/>
</dbReference>
<dbReference type="SUPFAM" id="SSF54001">
    <property type="entry name" value="Cysteine proteinases"/>
    <property type="match status" value="1"/>
</dbReference>
<dbReference type="Gene3D" id="3.40.395.10">
    <property type="entry name" value="Adenoviral Proteinase, Chain A"/>
    <property type="match status" value="1"/>
</dbReference>